<dbReference type="Pfam" id="PF13966">
    <property type="entry name" value="zf-RVT"/>
    <property type="match status" value="1"/>
</dbReference>
<gene>
    <name evidence="2" type="ORF">K2173_002985</name>
</gene>
<evidence type="ECO:0000313" key="2">
    <source>
        <dbReference type="EMBL" id="KAJ8748348.1"/>
    </source>
</evidence>
<evidence type="ECO:0000259" key="1">
    <source>
        <dbReference type="Pfam" id="PF13966"/>
    </source>
</evidence>
<dbReference type="Proteomes" id="UP001159364">
    <property type="component" value="Linkage Group LG12"/>
</dbReference>
<organism evidence="2 3">
    <name type="scientific">Erythroxylum novogranatense</name>
    <dbReference type="NCBI Taxonomy" id="1862640"/>
    <lineage>
        <taxon>Eukaryota</taxon>
        <taxon>Viridiplantae</taxon>
        <taxon>Streptophyta</taxon>
        <taxon>Embryophyta</taxon>
        <taxon>Tracheophyta</taxon>
        <taxon>Spermatophyta</taxon>
        <taxon>Magnoliopsida</taxon>
        <taxon>eudicotyledons</taxon>
        <taxon>Gunneridae</taxon>
        <taxon>Pentapetalae</taxon>
        <taxon>rosids</taxon>
        <taxon>fabids</taxon>
        <taxon>Malpighiales</taxon>
        <taxon>Erythroxylaceae</taxon>
        <taxon>Erythroxylum</taxon>
    </lineage>
</organism>
<comment type="caution">
    <text evidence="2">The sequence shown here is derived from an EMBL/GenBank/DDBJ whole genome shotgun (WGS) entry which is preliminary data.</text>
</comment>
<name>A0AAV8S856_9ROSI</name>
<protein>
    <recommendedName>
        <fullName evidence="1">Reverse transcriptase zinc-binding domain-containing protein</fullName>
    </recommendedName>
</protein>
<feature type="domain" description="Reverse transcriptase zinc-binding" evidence="1">
    <location>
        <begin position="2"/>
        <end position="67"/>
    </location>
</feature>
<accession>A0AAV8S856</accession>
<reference evidence="2 3" key="1">
    <citation type="submission" date="2021-09" db="EMBL/GenBank/DDBJ databases">
        <title>Genomic insights and catalytic innovation underlie evolution of tropane alkaloids biosynthesis.</title>
        <authorList>
            <person name="Wang Y.-J."/>
            <person name="Tian T."/>
            <person name="Huang J.-P."/>
            <person name="Huang S.-X."/>
        </authorList>
    </citation>
    <scope>NUCLEOTIDE SEQUENCE [LARGE SCALE GENOMIC DNA]</scope>
    <source>
        <strain evidence="2">KIB-2018</strain>
        <tissue evidence="2">Leaf</tissue>
    </source>
</reference>
<sequence>MWRKVWSVHVPPKCLNFVWRALNVAIPCVTLLKRRNLHVEGLCPFCHSSEEDEFHVLVYCDFARACWLSFAVGFRFSQCMRFRHWFTSMLNVLRGSDVQILVVTLWLIWEARNALFWNDKRMTPLQVARRALNFLNSWLQANSTPVTSAVSFPPEKWSKPPHSLLKLNVNGALFDGLFVDLGIVVRDSLGSFVNAM</sequence>
<evidence type="ECO:0000313" key="3">
    <source>
        <dbReference type="Proteomes" id="UP001159364"/>
    </source>
</evidence>
<dbReference type="InterPro" id="IPR026960">
    <property type="entry name" value="RVT-Znf"/>
</dbReference>
<dbReference type="AlphaFoldDB" id="A0AAV8S856"/>
<proteinExistence type="predicted"/>
<keyword evidence="3" id="KW-1185">Reference proteome</keyword>
<dbReference type="EMBL" id="JAIWQS010000012">
    <property type="protein sequence ID" value="KAJ8748348.1"/>
    <property type="molecule type" value="Genomic_DNA"/>
</dbReference>